<evidence type="ECO:0000313" key="3">
    <source>
        <dbReference type="Proteomes" id="UP000321353"/>
    </source>
</evidence>
<name>A0A5B9MJ11_9BACT</name>
<protein>
    <submittedName>
        <fullName evidence="2">Uncharacterized protein</fullName>
    </submittedName>
</protein>
<keyword evidence="1" id="KW-0472">Membrane</keyword>
<dbReference type="Proteomes" id="UP000321353">
    <property type="component" value="Chromosome"/>
</dbReference>
<reference evidence="2 3" key="1">
    <citation type="submission" date="2019-02" db="EMBL/GenBank/DDBJ databases">
        <title>Planctomycetal bacteria perform biofilm scaping via a novel small molecule.</title>
        <authorList>
            <person name="Jeske O."/>
            <person name="Boedeker C."/>
            <person name="Wiegand S."/>
            <person name="Breitling P."/>
            <person name="Kallscheuer N."/>
            <person name="Jogler M."/>
            <person name="Rohde M."/>
            <person name="Petersen J."/>
            <person name="Medema M.H."/>
            <person name="Surup F."/>
            <person name="Jogler C."/>
        </authorList>
    </citation>
    <scope>NUCLEOTIDE SEQUENCE [LARGE SCALE GENOMIC DNA]</scope>
    <source>
        <strain evidence="2 3">Mal15</strain>
    </source>
</reference>
<gene>
    <name evidence="2" type="ORF">Mal15_53180</name>
</gene>
<evidence type="ECO:0000313" key="2">
    <source>
        <dbReference type="EMBL" id="QEG01242.1"/>
    </source>
</evidence>
<evidence type="ECO:0000256" key="1">
    <source>
        <dbReference type="SAM" id="Phobius"/>
    </source>
</evidence>
<keyword evidence="3" id="KW-1185">Reference proteome</keyword>
<dbReference type="AlphaFoldDB" id="A0A5B9MJ11"/>
<keyword evidence="1" id="KW-0812">Transmembrane</keyword>
<accession>A0A5B9MJ11</accession>
<dbReference type="KEGG" id="smam:Mal15_53180"/>
<sequence>MTCGIRPDVFYACGVPLIQRNVDPVIHRLQRALETGAPREEVTQALAAAESATESAAELSSLLRYRADEYIRAERMLERRRLMFAVACVVCLFATVVGGFGLATLDRMRALVDHQAEFDKLVTAEQWDQASDYLDQLDEATRTEPAFVRGREMVDQAIAREAERKAEFKRLADQMRSLPLADIDPEDVKRLNSLARSEEEIEFASEMLGKAEEQRLQREAARANDQTHEFETLQGKVDRFLRVESAELTDEARAARRFELQQELGRFAATHQLGNPELSEAAKQASKMLAASAERDQQQTDRDKLVDAITQAVGDSHRYTLAIEHFADSWPRDPLTQRLQRDAPSPKAIDTTLAWIDVLNHPGYRRPQLVDSAIAADWLATLRQAETLDPEHPLSGLATRWRTTYETIAGCDDVIGELREAFRSPLLNRIYVYPDPGGQVFYSEQPPNRTSQRAHLVPVLVNPMLQRETKNFGLRFRDDVLPGVTLSGHSQFAAKVSQSISDVTAVDFTPVAYRLIHELRTFQSDPEFDPIYRLIWMRRVLEIAVKGSVPIKLAFGDWLETLQAAQFDWDTNWLDTDPDDVDQLVQRTQAKRLIESVDDWDKRVERMLSEFKSFRRPRPPAPRWIGWVSMDGAKYQVVLNEPAVADPLVVFSFDAKTGRTKQVAIGPPQSSMSGRVTDPAAQQCGAMVCVLARPDSDSPDPQQGADQGG</sequence>
<proteinExistence type="predicted"/>
<feature type="transmembrane region" description="Helical" evidence="1">
    <location>
        <begin position="82"/>
        <end position="105"/>
    </location>
</feature>
<organism evidence="2 3">
    <name type="scientific">Stieleria maiorica</name>
    <dbReference type="NCBI Taxonomy" id="2795974"/>
    <lineage>
        <taxon>Bacteria</taxon>
        <taxon>Pseudomonadati</taxon>
        <taxon>Planctomycetota</taxon>
        <taxon>Planctomycetia</taxon>
        <taxon>Pirellulales</taxon>
        <taxon>Pirellulaceae</taxon>
        <taxon>Stieleria</taxon>
    </lineage>
</organism>
<keyword evidence="1" id="KW-1133">Transmembrane helix</keyword>
<dbReference type="EMBL" id="CP036264">
    <property type="protein sequence ID" value="QEG01242.1"/>
    <property type="molecule type" value="Genomic_DNA"/>
</dbReference>